<dbReference type="RefSeq" id="WP_190582510.1">
    <property type="nucleotide sequence ID" value="NZ_CAWPQU010000076.1"/>
</dbReference>
<evidence type="ECO:0000313" key="11">
    <source>
        <dbReference type="Proteomes" id="UP000618445"/>
    </source>
</evidence>
<dbReference type="NCBIfam" id="TIGR01972">
    <property type="entry name" value="NDH_I_M"/>
    <property type="match status" value="1"/>
</dbReference>
<dbReference type="Pfam" id="PF00361">
    <property type="entry name" value="Proton_antipo_M"/>
    <property type="match status" value="1"/>
</dbReference>
<dbReference type="PANTHER" id="PTHR43507:SF21">
    <property type="entry name" value="NAD(P)H-QUINONE OXIDOREDUCTASE CHAIN 4, CHLOROPLASTIC"/>
    <property type="match status" value="1"/>
</dbReference>
<name>A0ABR8CI21_9CYAN</name>
<evidence type="ECO:0000259" key="9">
    <source>
        <dbReference type="Pfam" id="PF00361"/>
    </source>
</evidence>
<feature type="transmembrane region" description="Helical" evidence="8">
    <location>
        <begin position="104"/>
        <end position="122"/>
    </location>
</feature>
<comment type="caution">
    <text evidence="10">The sequence shown here is derived from an EMBL/GenBank/DDBJ whole genome shotgun (WGS) entry which is preliminary data.</text>
</comment>
<dbReference type="InterPro" id="IPR010227">
    <property type="entry name" value="NADH_Q_OxRdtase_chainM/4"/>
</dbReference>
<dbReference type="Proteomes" id="UP000618445">
    <property type="component" value="Unassembled WGS sequence"/>
</dbReference>
<proteinExistence type="inferred from homology"/>
<keyword evidence="10" id="KW-0560">Oxidoreductase</keyword>
<sequence length="512" mass="55659">MLSALIWLPVIGALAIAFLPQSQVKKGSAIVATAILILDFILLRQFDIKISSFQLTENLPWLENLGLNYSLGVDGLSLPLVVLNGLLTWLIVCFCDRQIKERKTLFHVLMLLIHAGVSGAILSTNTLLFVLFYEIELIPLYLVIAVWGGAQRSYAATKFLIFTAISGILVLVGFLALGWLSAAPTPIFDYATLQTLTLPIEIQVTLLVVLLLGFTIKAPFVPFHTWLPDAYVESTTPTVMILGGIVAKLGTYGLFRFCVGLFPEAWALLSPWVAVWAGLGILYGAMVAIAQKDIKRMVAYSSIGHMSYILLAAAAATPLSMVGGIIQMVSHGLVLALLFYLVGVIEEKVGTRDLDVLNGLLNPIRGLPTTSALLILGGMASAGIPGLVGFISEFLIFQGTFSKFPIPTIFSIIGTGLTAVYFVILLNRTCFGKLDNHTAYYPKVSGVEQLPALILTVLILVLGVQPSWLVRWSETSAIQIIARVPDSSLLANENSKYSTYEKISLAFRRDPR</sequence>
<feature type="transmembrane region" description="Helical" evidence="8">
    <location>
        <begin position="29"/>
        <end position="46"/>
    </location>
</feature>
<feature type="transmembrane region" description="Helical" evidence="8">
    <location>
        <begin position="202"/>
        <end position="227"/>
    </location>
</feature>
<dbReference type="EMBL" id="JACJQY010000078">
    <property type="protein sequence ID" value="MBD2319971.1"/>
    <property type="molecule type" value="Genomic_DNA"/>
</dbReference>
<evidence type="ECO:0000256" key="4">
    <source>
        <dbReference type="ARBA" id="ARBA00022989"/>
    </source>
</evidence>
<dbReference type="GO" id="GO:0016491">
    <property type="term" value="F:oxidoreductase activity"/>
    <property type="evidence" value="ECO:0007669"/>
    <property type="project" value="UniProtKB-KW"/>
</dbReference>
<comment type="function">
    <text evidence="6">NDH-1 shuttles electrons from NAD(P)H, via FMN and iron-sulfur (Fe-S) centers, to quinones in the respiratory chain. The immediate electron acceptor for the enzyme in this species is believed to be plastoquinone. Couples the redox reaction to proton translocation (for every two electrons transferred, four hydrogen ions are translocated across the cytoplasmic membrane), and thus conserves the redox energy in a proton gradient.</text>
</comment>
<feature type="transmembrane region" description="Helical" evidence="8">
    <location>
        <begin position="325"/>
        <end position="345"/>
    </location>
</feature>
<comment type="subcellular location">
    <subcellularLocation>
        <location evidence="1">Endomembrane system</location>
        <topology evidence="1">Multi-pass membrane protein</topology>
    </subcellularLocation>
    <subcellularLocation>
        <location evidence="7">Membrane</location>
        <topology evidence="7">Multi-pass membrane protein</topology>
    </subcellularLocation>
</comment>
<evidence type="ECO:0000313" key="10">
    <source>
        <dbReference type="EMBL" id="MBD2319971.1"/>
    </source>
</evidence>
<feature type="transmembrane region" description="Helical" evidence="8">
    <location>
        <begin position="297"/>
        <end position="319"/>
    </location>
</feature>
<gene>
    <name evidence="10" type="ORF">H6G05_24430</name>
</gene>
<evidence type="ECO:0000256" key="7">
    <source>
        <dbReference type="RuleBase" id="RU000320"/>
    </source>
</evidence>
<feature type="transmembrane region" description="Helical" evidence="8">
    <location>
        <begin position="239"/>
        <end position="262"/>
    </location>
</feature>
<keyword evidence="3 7" id="KW-0812">Transmembrane</keyword>
<reference evidence="10 11" key="1">
    <citation type="journal article" date="2020" name="ISME J.">
        <title>Comparative genomics reveals insights into cyanobacterial evolution and habitat adaptation.</title>
        <authorList>
            <person name="Chen M.Y."/>
            <person name="Teng W.K."/>
            <person name="Zhao L."/>
            <person name="Hu C.X."/>
            <person name="Zhou Y.K."/>
            <person name="Han B.P."/>
            <person name="Song L.R."/>
            <person name="Shu W.S."/>
        </authorList>
    </citation>
    <scope>NUCLEOTIDE SEQUENCE [LARGE SCALE GENOMIC DNA]</scope>
    <source>
        <strain evidence="10 11">FACHB-1050</strain>
    </source>
</reference>
<keyword evidence="4 8" id="KW-1133">Transmembrane helix</keyword>
<feature type="transmembrane region" description="Helical" evidence="8">
    <location>
        <begin position="6"/>
        <end position="22"/>
    </location>
</feature>
<feature type="transmembrane region" description="Helical" evidence="8">
    <location>
        <begin position="66"/>
        <end position="92"/>
    </location>
</feature>
<keyword evidence="11" id="KW-1185">Reference proteome</keyword>
<evidence type="ECO:0000256" key="8">
    <source>
        <dbReference type="SAM" id="Phobius"/>
    </source>
</evidence>
<comment type="similarity">
    <text evidence="2">Belongs to the complex I subunit 4 family.</text>
</comment>
<keyword evidence="5 8" id="KW-0472">Membrane</keyword>
<dbReference type="EC" id="1.6.5.-" evidence="10"/>
<feature type="transmembrane region" description="Helical" evidence="8">
    <location>
        <begin position="268"/>
        <end position="290"/>
    </location>
</feature>
<evidence type="ECO:0000256" key="1">
    <source>
        <dbReference type="ARBA" id="ARBA00004127"/>
    </source>
</evidence>
<dbReference type="PRINTS" id="PR01437">
    <property type="entry name" value="NUOXDRDTASE4"/>
</dbReference>
<feature type="transmembrane region" description="Helical" evidence="8">
    <location>
        <begin position="128"/>
        <end position="147"/>
    </location>
</feature>
<accession>A0ABR8CI21</accession>
<feature type="domain" description="NADH:quinone oxidoreductase/Mrp antiporter transmembrane" evidence="9">
    <location>
        <begin position="123"/>
        <end position="416"/>
    </location>
</feature>
<organism evidence="10 11">
    <name type="scientific">Phormidium tenue FACHB-1050</name>
    <dbReference type="NCBI Taxonomy" id="2692857"/>
    <lineage>
        <taxon>Bacteria</taxon>
        <taxon>Bacillati</taxon>
        <taxon>Cyanobacteriota</taxon>
        <taxon>Cyanophyceae</taxon>
        <taxon>Oscillatoriophycideae</taxon>
        <taxon>Oscillatoriales</taxon>
        <taxon>Oscillatoriaceae</taxon>
        <taxon>Phormidium</taxon>
    </lineage>
</organism>
<evidence type="ECO:0000256" key="2">
    <source>
        <dbReference type="ARBA" id="ARBA00009025"/>
    </source>
</evidence>
<protein>
    <submittedName>
        <fullName evidence="10">NADH-quinone oxidoreductase subunit M</fullName>
        <ecNumber evidence="10">1.6.5.-</ecNumber>
    </submittedName>
</protein>
<evidence type="ECO:0000256" key="3">
    <source>
        <dbReference type="ARBA" id="ARBA00022692"/>
    </source>
</evidence>
<dbReference type="InterPro" id="IPR003918">
    <property type="entry name" value="NADH_UbQ_OxRdtase"/>
</dbReference>
<feature type="transmembrane region" description="Helical" evidence="8">
    <location>
        <begin position="366"/>
        <end position="392"/>
    </location>
</feature>
<feature type="transmembrane region" description="Helical" evidence="8">
    <location>
        <begin position="159"/>
        <end position="182"/>
    </location>
</feature>
<dbReference type="PANTHER" id="PTHR43507">
    <property type="entry name" value="NADH-UBIQUINONE OXIDOREDUCTASE CHAIN 4"/>
    <property type="match status" value="1"/>
</dbReference>
<evidence type="ECO:0000256" key="6">
    <source>
        <dbReference type="ARBA" id="ARBA00025624"/>
    </source>
</evidence>
<dbReference type="InterPro" id="IPR001750">
    <property type="entry name" value="ND/Mrp_TM"/>
</dbReference>
<feature type="transmembrane region" description="Helical" evidence="8">
    <location>
        <begin position="404"/>
        <end position="426"/>
    </location>
</feature>
<evidence type="ECO:0000256" key="5">
    <source>
        <dbReference type="ARBA" id="ARBA00023136"/>
    </source>
</evidence>